<name>A0A8X7SZM9_9BASI</name>
<proteinExistence type="inferred from homology"/>
<dbReference type="EMBL" id="LWDE02000134">
    <property type="protein sequence ID" value="KAE8252778.1"/>
    <property type="molecule type" value="Genomic_DNA"/>
</dbReference>
<evidence type="ECO:0000256" key="2">
    <source>
        <dbReference type="SAM" id="MobiDB-lite"/>
    </source>
</evidence>
<protein>
    <submittedName>
        <fullName evidence="3">Uncharacterized protein</fullName>
    </submittedName>
</protein>
<dbReference type="AlphaFoldDB" id="A0A8X7SZM9"/>
<keyword evidence="4" id="KW-1185">Reference proteome</keyword>
<feature type="region of interest" description="Disordered" evidence="2">
    <location>
        <begin position="277"/>
        <end position="300"/>
    </location>
</feature>
<evidence type="ECO:0000313" key="3">
    <source>
        <dbReference type="EMBL" id="KAE8252778.1"/>
    </source>
</evidence>
<dbReference type="GO" id="GO:0110078">
    <property type="term" value="C:TTT Hsp90 cochaperone complex"/>
    <property type="evidence" value="ECO:0007669"/>
    <property type="project" value="InterPro"/>
</dbReference>
<evidence type="ECO:0000313" key="4">
    <source>
        <dbReference type="Proteomes" id="UP000077684"/>
    </source>
</evidence>
<dbReference type="Pfam" id="PF10521">
    <property type="entry name" value="Tti2"/>
    <property type="match status" value="1"/>
</dbReference>
<feature type="compositionally biased region" description="Polar residues" evidence="2">
    <location>
        <begin position="278"/>
        <end position="287"/>
    </location>
</feature>
<gene>
    <name evidence="3" type="ORF">A4X06_0g1932</name>
</gene>
<organism evidence="3 4">
    <name type="scientific">Tilletia controversa</name>
    <name type="common">dwarf bunt fungus</name>
    <dbReference type="NCBI Taxonomy" id="13291"/>
    <lineage>
        <taxon>Eukaryota</taxon>
        <taxon>Fungi</taxon>
        <taxon>Dikarya</taxon>
        <taxon>Basidiomycota</taxon>
        <taxon>Ustilaginomycotina</taxon>
        <taxon>Exobasidiomycetes</taxon>
        <taxon>Tilletiales</taxon>
        <taxon>Tilletiaceae</taxon>
        <taxon>Tilletia</taxon>
    </lineage>
</organism>
<reference evidence="3" key="2">
    <citation type="journal article" date="2019" name="IMA Fungus">
        <title>Genome sequencing and comparison of five Tilletia species to identify candidate genes for the detection of regulated species infecting wheat.</title>
        <authorList>
            <person name="Nguyen H.D.T."/>
            <person name="Sultana T."/>
            <person name="Kesanakurti P."/>
            <person name="Hambleton S."/>
        </authorList>
    </citation>
    <scope>NUCLEOTIDE SEQUENCE</scope>
    <source>
        <strain evidence="3">DAOMC 236426</strain>
    </source>
</reference>
<feature type="compositionally biased region" description="Basic and acidic residues" evidence="2">
    <location>
        <begin position="421"/>
        <end position="430"/>
    </location>
</feature>
<sequence length="706" mass="75713">MSGEATVPTSRPTSAISACLRSLTIPLCLRPGFDALEFEEGGAEDEATRSWIRSTVPASFTQLRELLDQQAGESSSSSSSSTSSDGIEEKSAIVACVARFWTPGLRCFDEEGEGEGEGEPQSVLRSDEDVEARAGLDSWTTADNIAQARAVLDNPFLNRNGDSLKIALYLFQHYIRPLFSLATSTNPQLDPDTGRARRADPLLTSVPATSGTSEVDAALWRGRAGHAGSNDGLELLGCPLEFESDERQDCMRRRNAALGCWNVLGWCLIQLGTRRQQRGSAPSSTSGPGIDLSPSATGTASSKASTAWEQHWHLVLPPLLTLLEDSDPHFRLLGTRLLLTAVLDPRSRDGEGVPPSLLIRTNVVPLLMGALETSFTFITSGRGHVLLDAALGAARKIVLLTTAPIQRSSLLSTAGMQGDGEEAKAKEKKAQGHGQGWIEEDGGRARAEELSALLMDGIFKIWSFPVRSASAASPGTKPSQRHELIRVTFRWLGLIVLDPNSNIDEGGDGGTTQALTLASARFLGVVCEFVGSWIEREWAGSWALYAPSPQTKVVSVEIADDLGLDEERQEGAASLLRSAEAVFAGTIALLRACASASASGGIGAARRGERSGSKGGVELDIPPGIATWGGRVLLATARIWTLLHDAGLIQEVRRKREGPIAREAAEVRRVLKMVWTVYEEVEPGVVGQHRARLLKLDADVFKDLCQ</sequence>
<dbReference type="InterPro" id="IPR018870">
    <property type="entry name" value="Tti2"/>
</dbReference>
<evidence type="ECO:0000256" key="1">
    <source>
        <dbReference type="ARBA" id="ARBA00034736"/>
    </source>
</evidence>
<dbReference type="Proteomes" id="UP000077684">
    <property type="component" value="Unassembled WGS sequence"/>
</dbReference>
<feature type="region of interest" description="Disordered" evidence="2">
    <location>
        <begin position="416"/>
        <end position="438"/>
    </location>
</feature>
<reference evidence="3" key="1">
    <citation type="submission" date="2016-04" db="EMBL/GenBank/DDBJ databases">
        <authorList>
            <person name="Nguyen H.D."/>
            <person name="Samba Siva P."/>
            <person name="Cullis J."/>
            <person name="Levesque C.A."/>
            <person name="Hambleton S."/>
        </authorList>
    </citation>
    <scope>NUCLEOTIDE SEQUENCE</scope>
    <source>
        <strain evidence="3">DAOMC 236426</strain>
    </source>
</reference>
<comment type="caution">
    <text evidence="3">The sequence shown here is derived from an EMBL/GenBank/DDBJ whole genome shotgun (WGS) entry which is preliminary data.</text>
</comment>
<comment type="similarity">
    <text evidence="1">Belongs to the TTI2 family.</text>
</comment>
<accession>A0A8X7SZM9</accession>